<dbReference type="AlphaFoldDB" id="A0A8S1ITQ7"/>
<reference evidence="3" key="1">
    <citation type="submission" date="2020-12" db="EMBL/GenBank/DDBJ databases">
        <authorList>
            <person name="Iha C."/>
        </authorList>
    </citation>
    <scope>NUCLEOTIDE SEQUENCE</scope>
</reference>
<protein>
    <recommendedName>
        <fullName evidence="2">BZIP domain-containing protein</fullName>
    </recommendedName>
</protein>
<accession>A0A8S1ITQ7</accession>
<dbReference type="EMBL" id="CAJHUC010000845">
    <property type="protein sequence ID" value="CAD7698521.1"/>
    <property type="molecule type" value="Genomic_DNA"/>
</dbReference>
<feature type="region of interest" description="Disordered" evidence="1">
    <location>
        <begin position="92"/>
        <end position="155"/>
    </location>
</feature>
<evidence type="ECO:0000259" key="2">
    <source>
        <dbReference type="PROSITE" id="PS50217"/>
    </source>
</evidence>
<dbReference type="GO" id="GO:0003700">
    <property type="term" value="F:DNA-binding transcription factor activity"/>
    <property type="evidence" value="ECO:0007669"/>
    <property type="project" value="InterPro"/>
</dbReference>
<feature type="compositionally biased region" description="Low complexity" evidence="1">
    <location>
        <begin position="135"/>
        <end position="146"/>
    </location>
</feature>
<feature type="compositionally biased region" description="Basic and acidic residues" evidence="1">
    <location>
        <begin position="96"/>
        <end position="108"/>
    </location>
</feature>
<dbReference type="CDD" id="cd14686">
    <property type="entry name" value="bZIP"/>
    <property type="match status" value="1"/>
</dbReference>
<keyword evidence="4" id="KW-1185">Reference proteome</keyword>
<dbReference type="SUPFAM" id="SSF57959">
    <property type="entry name" value="Leucine zipper domain"/>
    <property type="match status" value="1"/>
</dbReference>
<feature type="domain" description="BZIP" evidence="2">
    <location>
        <begin position="153"/>
        <end position="210"/>
    </location>
</feature>
<dbReference type="InterPro" id="IPR046347">
    <property type="entry name" value="bZIP_sf"/>
</dbReference>
<feature type="compositionally biased region" description="Polar residues" evidence="1">
    <location>
        <begin position="111"/>
        <end position="123"/>
    </location>
</feature>
<gene>
    <name evidence="3" type="ORF">OSTQU699_LOCUS3882</name>
</gene>
<dbReference type="InterPro" id="IPR004827">
    <property type="entry name" value="bZIP"/>
</dbReference>
<dbReference type="PROSITE" id="PS00036">
    <property type="entry name" value="BZIP_BASIC"/>
    <property type="match status" value="1"/>
</dbReference>
<comment type="caution">
    <text evidence="3">The sequence shown here is derived from an EMBL/GenBank/DDBJ whole genome shotgun (WGS) entry which is preliminary data.</text>
</comment>
<proteinExistence type="predicted"/>
<evidence type="ECO:0000313" key="3">
    <source>
        <dbReference type="EMBL" id="CAD7698521.1"/>
    </source>
</evidence>
<sequence length="227" mass="24279">MKAQAVGARSLTRAASNPIALRSTATEAAFGGGFGMQARRGGVPGGVPQAGGGPVFFLLESTSPMPSYDLMANRELAERAVAGGAVARPPAPLERTVLRSEAPQRERSVSLGRSDSDLGSASEGQRGRSSAGRPAAEVAQSGASAAMDADSLRREKNRVQQMKFRAKKKRRAQELESYVVELQEKAQHLIVRNAELERENNILWAHVEHLGGPARPAALEKMTWITK</sequence>
<evidence type="ECO:0000256" key="1">
    <source>
        <dbReference type="SAM" id="MobiDB-lite"/>
    </source>
</evidence>
<dbReference type="Gene3D" id="1.20.5.170">
    <property type="match status" value="1"/>
</dbReference>
<name>A0A8S1ITQ7_9CHLO</name>
<organism evidence="3 4">
    <name type="scientific">Ostreobium quekettii</name>
    <dbReference type="NCBI Taxonomy" id="121088"/>
    <lineage>
        <taxon>Eukaryota</taxon>
        <taxon>Viridiplantae</taxon>
        <taxon>Chlorophyta</taxon>
        <taxon>core chlorophytes</taxon>
        <taxon>Ulvophyceae</taxon>
        <taxon>TCBD clade</taxon>
        <taxon>Bryopsidales</taxon>
        <taxon>Ostreobineae</taxon>
        <taxon>Ostreobiaceae</taxon>
        <taxon>Ostreobium</taxon>
    </lineage>
</organism>
<dbReference type="Proteomes" id="UP000708148">
    <property type="component" value="Unassembled WGS sequence"/>
</dbReference>
<dbReference type="PROSITE" id="PS50217">
    <property type="entry name" value="BZIP"/>
    <property type="match status" value="1"/>
</dbReference>
<evidence type="ECO:0000313" key="4">
    <source>
        <dbReference type="Proteomes" id="UP000708148"/>
    </source>
</evidence>